<keyword evidence="3" id="KW-1185">Reference proteome</keyword>
<keyword evidence="1" id="KW-0812">Transmembrane</keyword>
<evidence type="ECO:0008006" key="4">
    <source>
        <dbReference type="Google" id="ProtNLM"/>
    </source>
</evidence>
<name>A0AAW0AGE2_9AGAR</name>
<keyword evidence="1" id="KW-1133">Transmembrane helix</keyword>
<reference evidence="2 3" key="1">
    <citation type="journal article" date="2024" name="J Genomics">
        <title>Draft genome sequencing and assembly of Favolaschia claudopus CIRM-BRFM 2984 isolated from oak limbs.</title>
        <authorList>
            <person name="Navarro D."/>
            <person name="Drula E."/>
            <person name="Chaduli D."/>
            <person name="Cazenave R."/>
            <person name="Ahrendt S."/>
            <person name="Wang J."/>
            <person name="Lipzen A."/>
            <person name="Daum C."/>
            <person name="Barry K."/>
            <person name="Grigoriev I.V."/>
            <person name="Favel A."/>
            <person name="Rosso M.N."/>
            <person name="Martin F."/>
        </authorList>
    </citation>
    <scope>NUCLEOTIDE SEQUENCE [LARGE SCALE GENOMIC DNA]</scope>
    <source>
        <strain evidence="2 3">CIRM-BRFM 2984</strain>
    </source>
</reference>
<sequence length="369" mass="40705">MTVKTLVLTDPDCKVLTKLGPKLGAITKLELSLDGARLAVAQGNWIFVWDIDKKKVLHSAEGPENTNLVCQQWTPDGLTLVFSSVYAQIGIETKVKWHNLIREPEENAPPPIPFDLGSVSRHGKQMALARGREILMWGRDYGQERWSYMETLLVPLDQDLEASIPCAKSITWSNSKDLIVIFRNHGTITWKLGRNAPLPIAINGAATSHAISAGAQTGLDCSKTAIVLEDIFGVRIYNYPSHTLLAHHPATTAIEHMRFACDDTVIVGAANDILWWRAVKPSTTLSGLDSLALEGTRGVPITAVTCTTTSRRWPKSSRHYIVFAQDSTLVIWWTEESKIVWSTALKAGVLLGILHFIGVLFVQHSSRVG</sequence>
<dbReference type="EMBL" id="JAWWNJ010000067">
    <property type="protein sequence ID" value="KAK7008439.1"/>
    <property type="molecule type" value="Genomic_DNA"/>
</dbReference>
<gene>
    <name evidence="2" type="ORF">R3P38DRAFT_2791333</name>
</gene>
<accession>A0AAW0AGE2</accession>
<proteinExistence type="predicted"/>
<organism evidence="2 3">
    <name type="scientific">Favolaschia claudopus</name>
    <dbReference type="NCBI Taxonomy" id="2862362"/>
    <lineage>
        <taxon>Eukaryota</taxon>
        <taxon>Fungi</taxon>
        <taxon>Dikarya</taxon>
        <taxon>Basidiomycota</taxon>
        <taxon>Agaricomycotina</taxon>
        <taxon>Agaricomycetes</taxon>
        <taxon>Agaricomycetidae</taxon>
        <taxon>Agaricales</taxon>
        <taxon>Marasmiineae</taxon>
        <taxon>Mycenaceae</taxon>
        <taxon>Favolaschia</taxon>
    </lineage>
</organism>
<dbReference type="AlphaFoldDB" id="A0AAW0AGE2"/>
<dbReference type="Gene3D" id="2.130.10.10">
    <property type="entry name" value="YVTN repeat-like/Quinoprotein amine dehydrogenase"/>
    <property type="match status" value="1"/>
</dbReference>
<feature type="transmembrane region" description="Helical" evidence="1">
    <location>
        <begin position="339"/>
        <end position="362"/>
    </location>
</feature>
<dbReference type="Proteomes" id="UP001362999">
    <property type="component" value="Unassembled WGS sequence"/>
</dbReference>
<dbReference type="SUPFAM" id="SSF101908">
    <property type="entry name" value="Putative isomerase YbhE"/>
    <property type="match status" value="1"/>
</dbReference>
<keyword evidence="1" id="KW-0472">Membrane</keyword>
<dbReference type="InterPro" id="IPR015943">
    <property type="entry name" value="WD40/YVTN_repeat-like_dom_sf"/>
</dbReference>
<evidence type="ECO:0000313" key="2">
    <source>
        <dbReference type="EMBL" id="KAK7008439.1"/>
    </source>
</evidence>
<protein>
    <recommendedName>
        <fullName evidence="4">WD40 repeat-like protein</fullName>
    </recommendedName>
</protein>
<evidence type="ECO:0000256" key="1">
    <source>
        <dbReference type="SAM" id="Phobius"/>
    </source>
</evidence>
<evidence type="ECO:0000313" key="3">
    <source>
        <dbReference type="Proteomes" id="UP001362999"/>
    </source>
</evidence>
<comment type="caution">
    <text evidence="2">The sequence shown here is derived from an EMBL/GenBank/DDBJ whole genome shotgun (WGS) entry which is preliminary data.</text>
</comment>